<dbReference type="GO" id="GO:0005829">
    <property type="term" value="C:cytosol"/>
    <property type="evidence" value="ECO:0007669"/>
    <property type="project" value="TreeGrafter"/>
</dbReference>
<protein>
    <submittedName>
        <fullName evidence="2">Protein CreA</fullName>
    </submittedName>
</protein>
<evidence type="ECO:0000313" key="2">
    <source>
        <dbReference type="EMBL" id="AVD72313.1"/>
    </source>
</evidence>
<dbReference type="EMBL" id="CP021255">
    <property type="protein sequence ID" value="AVD72313.1"/>
    <property type="molecule type" value="Genomic_DNA"/>
</dbReference>
<dbReference type="KEGG" id="deo:CAY53_09205"/>
<keyword evidence="1" id="KW-0732">Signal</keyword>
<dbReference type="RefSeq" id="WP_104937520.1">
    <property type="nucleotide sequence ID" value="NZ_CP021255.1"/>
</dbReference>
<accession>A0A2L1GRJ6</accession>
<keyword evidence="3" id="KW-1185">Reference proteome</keyword>
<evidence type="ECO:0000313" key="3">
    <source>
        <dbReference type="Proteomes" id="UP000239867"/>
    </source>
</evidence>
<feature type="signal peptide" evidence="1">
    <location>
        <begin position="1"/>
        <end position="20"/>
    </location>
</feature>
<evidence type="ECO:0000256" key="1">
    <source>
        <dbReference type="SAM" id="SignalP"/>
    </source>
</evidence>
<dbReference type="Proteomes" id="UP000239867">
    <property type="component" value="Chromosome"/>
</dbReference>
<gene>
    <name evidence="2" type="ORF">CAY53_09205</name>
</gene>
<dbReference type="OrthoDB" id="9788409at2"/>
<reference evidence="2" key="1">
    <citation type="submission" date="2017-05" db="EMBL/GenBank/DDBJ databases">
        <authorList>
            <person name="Song R."/>
            <person name="Chenine A.L."/>
            <person name="Ruprecht R.M."/>
        </authorList>
    </citation>
    <scope>NUCLEOTIDE SEQUENCE</scope>
    <source>
        <strain evidence="2">ORNL</strain>
    </source>
</reference>
<dbReference type="PIRSF" id="PIRSF003174">
    <property type="entry name" value="CreA"/>
    <property type="match status" value="1"/>
</dbReference>
<feature type="chain" id="PRO_5014888630" evidence="1">
    <location>
        <begin position="21"/>
        <end position="158"/>
    </location>
</feature>
<dbReference type="InterPro" id="IPR010292">
    <property type="entry name" value="Uncharacterised_CreA"/>
</dbReference>
<dbReference type="AlphaFoldDB" id="A0A2L1GRJ6"/>
<name>A0A2L1GRJ6_9BACT</name>
<dbReference type="Pfam" id="PF05981">
    <property type="entry name" value="CreA"/>
    <property type="match status" value="1"/>
</dbReference>
<proteinExistence type="predicted"/>
<dbReference type="PANTHER" id="PTHR37952:SF2">
    <property type="entry name" value="PROTEIN CREA"/>
    <property type="match status" value="1"/>
</dbReference>
<organism evidence="2 3">
    <name type="scientific">Desulfobulbus oralis</name>
    <dbReference type="NCBI Taxonomy" id="1986146"/>
    <lineage>
        <taxon>Bacteria</taxon>
        <taxon>Pseudomonadati</taxon>
        <taxon>Thermodesulfobacteriota</taxon>
        <taxon>Desulfobulbia</taxon>
        <taxon>Desulfobulbales</taxon>
        <taxon>Desulfobulbaceae</taxon>
        <taxon>Desulfobulbus</taxon>
    </lineage>
</organism>
<reference evidence="2" key="2">
    <citation type="journal article" date="2018" name="MBio">
        <title>Insights into the evolution of host association through the isolation and characterization of a novel human periodontal pathobiont, Desulfobulbus oralis.</title>
        <authorList>
            <person name="Cross K.L."/>
            <person name="Chirania P."/>
            <person name="Xiong W."/>
            <person name="Beall C.J."/>
            <person name="Elkins J.G."/>
            <person name="Giannone R.J."/>
            <person name="Griffen A.L."/>
            <person name="Guss A.M."/>
            <person name="Hettich R.L."/>
            <person name="Joshi S.S."/>
            <person name="Mokrzan E.M."/>
            <person name="Martin R.K."/>
            <person name="Zhulin I.B."/>
            <person name="Leys E.J."/>
            <person name="Podar M."/>
        </authorList>
    </citation>
    <scope>NUCLEOTIDE SEQUENCE [LARGE SCALE GENOMIC DNA]</scope>
    <source>
        <strain evidence="2">ORNL</strain>
    </source>
</reference>
<dbReference type="PANTHER" id="PTHR37952">
    <property type="match status" value="1"/>
</dbReference>
<sequence>MGTLLLGLAAGALVATTAAAEEIGEARTTFKMLGANDKIVIEAFDDPDIPGATCYISRAKTGGVKGSLGMAEDSADASISCHQTGPIVLPADVASGKEDGTSVFRKSTSLLFKKLQVRRYYDKKRNTLVYMSYSIKIIEGFPKNSISAIPLQIPGAKP</sequence>